<name>A0ABS2NJ63_9BACI</name>
<dbReference type="Proteomes" id="UP001646157">
    <property type="component" value="Unassembled WGS sequence"/>
</dbReference>
<evidence type="ECO:0000313" key="3">
    <source>
        <dbReference type="Proteomes" id="UP001646157"/>
    </source>
</evidence>
<reference evidence="2 3" key="1">
    <citation type="submission" date="2021-01" db="EMBL/GenBank/DDBJ databases">
        <title>Genomic Encyclopedia of Type Strains, Phase IV (KMG-IV): sequencing the most valuable type-strain genomes for metagenomic binning, comparative biology and taxonomic classification.</title>
        <authorList>
            <person name="Goeker M."/>
        </authorList>
    </citation>
    <scope>NUCLEOTIDE SEQUENCE [LARGE SCALE GENOMIC DNA]</scope>
    <source>
        <strain evidence="2 3">DSM 24834</strain>
    </source>
</reference>
<accession>A0ABS2NJ63</accession>
<evidence type="ECO:0000313" key="2">
    <source>
        <dbReference type="EMBL" id="MBM7587902.1"/>
    </source>
</evidence>
<keyword evidence="1" id="KW-0812">Transmembrane</keyword>
<keyword evidence="1" id="KW-0472">Membrane</keyword>
<keyword evidence="3" id="KW-1185">Reference proteome</keyword>
<gene>
    <name evidence="2" type="ORF">JOC86_004477</name>
</gene>
<organism evidence="2 3">
    <name type="scientific">Rossellomorea pakistanensis</name>
    <dbReference type="NCBI Taxonomy" id="992288"/>
    <lineage>
        <taxon>Bacteria</taxon>
        <taxon>Bacillati</taxon>
        <taxon>Bacillota</taxon>
        <taxon>Bacilli</taxon>
        <taxon>Bacillales</taxon>
        <taxon>Bacillaceae</taxon>
        <taxon>Rossellomorea</taxon>
    </lineage>
</organism>
<keyword evidence="1" id="KW-1133">Transmembrane helix</keyword>
<comment type="caution">
    <text evidence="2">The sequence shown here is derived from an EMBL/GenBank/DDBJ whole genome shotgun (WGS) entry which is preliminary data.</text>
</comment>
<proteinExistence type="predicted"/>
<feature type="transmembrane region" description="Helical" evidence="1">
    <location>
        <begin position="109"/>
        <end position="126"/>
    </location>
</feature>
<dbReference type="RefSeq" id="WP_239587769.1">
    <property type="nucleotide sequence ID" value="NZ_JAFBDZ010000006.1"/>
</dbReference>
<dbReference type="EMBL" id="JAFBDZ010000006">
    <property type="protein sequence ID" value="MBM7587902.1"/>
    <property type="molecule type" value="Genomic_DNA"/>
</dbReference>
<protein>
    <submittedName>
        <fullName evidence="2">Uncharacterized protein</fullName>
    </submittedName>
</protein>
<evidence type="ECO:0000256" key="1">
    <source>
        <dbReference type="SAM" id="Phobius"/>
    </source>
</evidence>
<sequence>MYNRNMPWIQNEDFENHPFPNGNDYFRNVKHACKKYMNFYVIAQMNDGNQVEGIVEGMDDEGVTMLVPETVEEIDDDRQQFGGYGWNGYDDYNGYGGYRRRYRRYRRRRFPFSVFIFPFFYPYPFYY</sequence>